<dbReference type="EnsemblPlants" id="KEH41507">
    <property type="protein sequence ID" value="KEH41507"/>
    <property type="gene ID" value="MTR_1g051700"/>
</dbReference>
<gene>
    <name evidence="1" type="ordered locus">MTR_1g051700</name>
</gene>
<dbReference type="EMBL" id="CM001217">
    <property type="protein sequence ID" value="KEH41507.1"/>
    <property type="molecule type" value="Genomic_DNA"/>
</dbReference>
<organism evidence="1 3">
    <name type="scientific">Medicago truncatula</name>
    <name type="common">Barrel medic</name>
    <name type="synonym">Medicago tribuloides</name>
    <dbReference type="NCBI Taxonomy" id="3880"/>
    <lineage>
        <taxon>Eukaryota</taxon>
        <taxon>Viridiplantae</taxon>
        <taxon>Streptophyta</taxon>
        <taxon>Embryophyta</taxon>
        <taxon>Tracheophyta</taxon>
        <taxon>Spermatophyta</taxon>
        <taxon>Magnoliopsida</taxon>
        <taxon>eudicotyledons</taxon>
        <taxon>Gunneridae</taxon>
        <taxon>Pentapetalae</taxon>
        <taxon>rosids</taxon>
        <taxon>fabids</taxon>
        <taxon>Fabales</taxon>
        <taxon>Fabaceae</taxon>
        <taxon>Papilionoideae</taxon>
        <taxon>50 kb inversion clade</taxon>
        <taxon>NPAAA clade</taxon>
        <taxon>Hologalegina</taxon>
        <taxon>IRL clade</taxon>
        <taxon>Trifolieae</taxon>
        <taxon>Medicago</taxon>
    </lineage>
</organism>
<evidence type="ECO:0000313" key="2">
    <source>
        <dbReference type="EnsemblPlants" id="KEH41507"/>
    </source>
</evidence>
<proteinExistence type="predicted"/>
<sequence length="78" mass="9103">MVRNVVVCSCKRQTHSSPHILAQLDPKFIYATRKNPQWLHEHRKLTILTKIQSLEERANTYASYTLEEDGSWESSFPS</sequence>
<name>A0A072VI78_MEDTR</name>
<protein>
    <submittedName>
        <fullName evidence="1 2">Uncharacterized protein</fullName>
    </submittedName>
</protein>
<reference evidence="1 3" key="1">
    <citation type="journal article" date="2011" name="Nature">
        <title>The Medicago genome provides insight into the evolution of rhizobial symbioses.</title>
        <authorList>
            <person name="Young N.D."/>
            <person name="Debelle F."/>
            <person name="Oldroyd G.E."/>
            <person name="Geurts R."/>
            <person name="Cannon S.B."/>
            <person name="Udvardi M.K."/>
            <person name="Benedito V.A."/>
            <person name="Mayer K.F."/>
            <person name="Gouzy J."/>
            <person name="Schoof H."/>
            <person name="Van de Peer Y."/>
            <person name="Proost S."/>
            <person name="Cook D.R."/>
            <person name="Meyers B.C."/>
            <person name="Spannagl M."/>
            <person name="Cheung F."/>
            <person name="De Mita S."/>
            <person name="Krishnakumar V."/>
            <person name="Gundlach H."/>
            <person name="Zhou S."/>
            <person name="Mudge J."/>
            <person name="Bharti A.K."/>
            <person name="Murray J.D."/>
            <person name="Naoumkina M.A."/>
            <person name="Rosen B."/>
            <person name="Silverstein K.A."/>
            <person name="Tang H."/>
            <person name="Rombauts S."/>
            <person name="Zhao P.X."/>
            <person name="Zhou P."/>
            <person name="Barbe V."/>
            <person name="Bardou P."/>
            <person name="Bechner M."/>
            <person name="Bellec A."/>
            <person name="Berger A."/>
            <person name="Berges H."/>
            <person name="Bidwell S."/>
            <person name="Bisseling T."/>
            <person name="Choisne N."/>
            <person name="Couloux A."/>
            <person name="Denny R."/>
            <person name="Deshpande S."/>
            <person name="Dai X."/>
            <person name="Doyle J.J."/>
            <person name="Dudez A.M."/>
            <person name="Farmer A.D."/>
            <person name="Fouteau S."/>
            <person name="Franken C."/>
            <person name="Gibelin C."/>
            <person name="Gish J."/>
            <person name="Goldstein S."/>
            <person name="Gonzalez A.J."/>
            <person name="Green P.J."/>
            <person name="Hallab A."/>
            <person name="Hartog M."/>
            <person name="Hua A."/>
            <person name="Humphray S.J."/>
            <person name="Jeong D.H."/>
            <person name="Jing Y."/>
            <person name="Jocker A."/>
            <person name="Kenton S.M."/>
            <person name="Kim D.J."/>
            <person name="Klee K."/>
            <person name="Lai H."/>
            <person name="Lang C."/>
            <person name="Lin S."/>
            <person name="Macmil S.L."/>
            <person name="Magdelenat G."/>
            <person name="Matthews L."/>
            <person name="McCorrison J."/>
            <person name="Monaghan E.L."/>
            <person name="Mun J.H."/>
            <person name="Najar F.Z."/>
            <person name="Nicholson C."/>
            <person name="Noirot C."/>
            <person name="O'Bleness M."/>
            <person name="Paule C.R."/>
            <person name="Poulain J."/>
            <person name="Prion F."/>
            <person name="Qin B."/>
            <person name="Qu C."/>
            <person name="Retzel E.F."/>
            <person name="Riddle C."/>
            <person name="Sallet E."/>
            <person name="Samain S."/>
            <person name="Samson N."/>
            <person name="Sanders I."/>
            <person name="Saurat O."/>
            <person name="Scarpelli C."/>
            <person name="Schiex T."/>
            <person name="Segurens B."/>
            <person name="Severin A.J."/>
            <person name="Sherrier D.J."/>
            <person name="Shi R."/>
            <person name="Sims S."/>
            <person name="Singer S.R."/>
            <person name="Sinharoy S."/>
            <person name="Sterck L."/>
            <person name="Viollet A."/>
            <person name="Wang B.B."/>
            <person name="Wang K."/>
            <person name="Wang M."/>
            <person name="Wang X."/>
            <person name="Warfsmann J."/>
            <person name="Weissenbach J."/>
            <person name="White D.D."/>
            <person name="White J.D."/>
            <person name="Wiley G.B."/>
            <person name="Wincker P."/>
            <person name="Xing Y."/>
            <person name="Yang L."/>
            <person name="Yao Z."/>
            <person name="Ying F."/>
            <person name="Zhai J."/>
            <person name="Zhou L."/>
            <person name="Zuber A."/>
            <person name="Denarie J."/>
            <person name="Dixon R.A."/>
            <person name="May G.D."/>
            <person name="Schwartz D.C."/>
            <person name="Rogers J."/>
            <person name="Quetier F."/>
            <person name="Town C.D."/>
            <person name="Roe B.A."/>
        </authorList>
    </citation>
    <scope>NUCLEOTIDE SEQUENCE [LARGE SCALE GENOMIC DNA]</scope>
    <source>
        <strain evidence="1">A17</strain>
        <strain evidence="2 3">cv. Jemalong A17</strain>
    </source>
</reference>
<reference evidence="2" key="3">
    <citation type="submission" date="2015-04" db="UniProtKB">
        <authorList>
            <consortium name="EnsemblPlants"/>
        </authorList>
    </citation>
    <scope>IDENTIFICATION</scope>
    <source>
        <strain evidence="2">cv. Jemalong A17</strain>
    </source>
</reference>
<reference evidence="1 3" key="2">
    <citation type="journal article" date="2014" name="BMC Genomics">
        <title>An improved genome release (version Mt4.0) for the model legume Medicago truncatula.</title>
        <authorList>
            <person name="Tang H."/>
            <person name="Krishnakumar V."/>
            <person name="Bidwell S."/>
            <person name="Rosen B."/>
            <person name="Chan A."/>
            <person name="Zhou S."/>
            <person name="Gentzbittel L."/>
            <person name="Childs K.L."/>
            <person name="Yandell M."/>
            <person name="Gundlach H."/>
            <person name="Mayer K.F."/>
            <person name="Schwartz D.C."/>
            <person name="Town C.D."/>
        </authorList>
    </citation>
    <scope>GENOME REANNOTATION</scope>
    <source>
        <strain evidence="1">A17</strain>
        <strain evidence="2 3">cv. Jemalong A17</strain>
    </source>
</reference>
<dbReference type="AlphaFoldDB" id="A0A072VI78"/>
<dbReference type="HOGENOM" id="CLU_2625640_0_0_1"/>
<dbReference type="Proteomes" id="UP000002051">
    <property type="component" value="Unassembled WGS sequence"/>
</dbReference>
<evidence type="ECO:0000313" key="3">
    <source>
        <dbReference type="Proteomes" id="UP000002051"/>
    </source>
</evidence>
<evidence type="ECO:0000313" key="1">
    <source>
        <dbReference type="EMBL" id="KEH41507.1"/>
    </source>
</evidence>
<keyword evidence="3" id="KW-1185">Reference proteome</keyword>
<accession>A0A072VI78</accession>